<evidence type="ECO:0000313" key="2">
    <source>
        <dbReference type="EMBL" id="KAF2671928.1"/>
    </source>
</evidence>
<keyword evidence="3" id="KW-1185">Reference proteome</keyword>
<reference evidence="2" key="1">
    <citation type="journal article" date="2020" name="Stud. Mycol.">
        <title>101 Dothideomycetes genomes: a test case for predicting lifestyles and emergence of pathogens.</title>
        <authorList>
            <person name="Haridas S."/>
            <person name="Albert R."/>
            <person name="Binder M."/>
            <person name="Bloem J."/>
            <person name="Labutti K."/>
            <person name="Salamov A."/>
            <person name="Andreopoulos B."/>
            <person name="Baker S."/>
            <person name="Barry K."/>
            <person name="Bills G."/>
            <person name="Bluhm B."/>
            <person name="Cannon C."/>
            <person name="Castanera R."/>
            <person name="Culley D."/>
            <person name="Daum C."/>
            <person name="Ezra D."/>
            <person name="Gonzalez J."/>
            <person name="Henrissat B."/>
            <person name="Kuo A."/>
            <person name="Liang C."/>
            <person name="Lipzen A."/>
            <person name="Lutzoni F."/>
            <person name="Magnuson J."/>
            <person name="Mondo S."/>
            <person name="Nolan M."/>
            <person name="Ohm R."/>
            <person name="Pangilinan J."/>
            <person name="Park H.-J."/>
            <person name="Ramirez L."/>
            <person name="Alfaro M."/>
            <person name="Sun H."/>
            <person name="Tritt A."/>
            <person name="Yoshinaga Y."/>
            <person name="Zwiers L.-H."/>
            <person name="Turgeon B."/>
            <person name="Goodwin S."/>
            <person name="Spatafora J."/>
            <person name="Crous P."/>
            <person name="Grigoriev I."/>
        </authorList>
    </citation>
    <scope>NUCLEOTIDE SEQUENCE</scope>
    <source>
        <strain evidence="2">CBS 115976</strain>
    </source>
</reference>
<accession>A0A6A6ULG5</accession>
<protein>
    <submittedName>
        <fullName evidence="2">Uncharacterized protein</fullName>
    </submittedName>
</protein>
<dbReference type="EMBL" id="MU004232">
    <property type="protein sequence ID" value="KAF2671928.1"/>
    <property type="molecule type" value="Genomic_DNA"/>
</dbReference>
<sequence length="235" mass="24492">MIIFVDRSYSLSQDPISLDYQTETNNVIGAIFLDKQHSQINSSNHISNNRASRSRGRRHRTNSISNEDTVHTVHTVETVGQETILPSTAARSKWTAATGYDAPICCLTAGERSRGSTKLPGLHGLCSANPLEPVNGRGGRQSHIGAAQTGQRPRQTTRRGAVTNSRGPVATLNGQRALTPINGPTGTLPPNSNGFGADTGAGGADGNGAVSIGDAAGAVDGYADAANVSTQRPPQ</sequence>
<feature type="compositionally biased region" description="Low complexity" evidence="1">
    <location>
        <begin position="41"/>
        <end position="51"/>
    </location>
</feature>
<evidence type="ECO:0000256" key="1">
    <source>
        <dbReference type="SAM" id="MobiDB-lite"/>
    </source>
</evidence>
<name>A0A6A6ULG5_9PEZI</name>
<proteinExistence type="predicted"/>
<dbReference type="Proteomes" id="UP000799302">
    <property type="component" value="Unassembled WGS sequence"/>
</dbReference>
<organism evidence="2 3">
    <name type="scientific">Microthyrium microscopicum</name>
    <dbReference type="NCBI Taxonomy" id="703497"/>
    <lineage>
        <taxon>Eukaryota</taxon>
        <taxon>Fungi</taxon>
        <taxon>Dikarya</taxon>
        <taxon>Ascomycota</taxon>
        <taxon>Pezizomycotina</taxon>
        <taxon>Dothideomycetes</taxon>
        <taxon>Dothideomycetes incertae sedis</taxon>
        <taxon>Microthyriales</taxon>
        <taxon>Microthyriaceae</taxon>
        <taxon>Microthyrium</taxon>
    </lineage>
</organism>
<feature type="compositionally biased region" description="Polar residues" evidence="1">
    <location>
        <begin position="162"/>
        <end position="192"/>
    </location>
</feature>
<dbReference type="AlphaFoldDB" id="A0A6A6ULG5"/>
<feature type="region of interest" description="Disordered" evidence="1">
    <location>
        <begin position="41"/>
        <end position="65"/>
    </location>
</feature>
<evidence type="ECO:0000313" key="3">
    <source>
        <dbReference type="Proteomes" id="UP000799302"/>
    </source>
</evidence>
<feature type="region of interest" description="Disordered" evidence="1">
    <location>
        <begin position="143"/>
        <end position="203"/>
    </location>
</feature>
<feature type="compositionally biased region" description="Low complexity" evidence="1">
    <location>
        <begin position="146"/>
        <end position="161"/>
    </location>
</feature>
<gene>
    <name evidence="2" type="ORF">BT63DRAFT_467981</name>
</gene>
<feature type="compositionally biased region" description="Basic residues" evidence="1">
    <location>
        <begin position="52"/>
        <end position="61"/>
    </location>
</feature>